<sequence>MTKSISILQSCTGINNAYKSNYSSNSSFRFKDLNLKCFGSQQHSLSLFNSTNGRLNGDIIKRKFVVCCNGSLPTPPSSNPLNGWVVGILLSIVLPLFRFKWGSLLQIKNKVEDVIETVEEVVDGVEMMAEKIDEVAENIVSVLPDSQLKNVIKAVEEFSEDTAEAAHAAGDFIDQDVELVEEVGVPKEQLKDLSEKTTKVANAAEDLKDKVQEVGLKAEEISKKKVVESVKEENNKSL</sequence>
<evidence type="ECO:0000313" key="3">
    <source>
        <dbReference type="Proteomes" id="UP000004994"/>
    </source>
</evidence>
<feature type="coiled-coil region" evidence="1">
    <location>
        <begin position="190"/>
        <end position="224"/>
    </location>
</feature>
<dbReference type="PANTHER" id="PTHR33735:SF14">
    <property type="entry name" value="PHAGE CAPSID SCAFFOLDING PROTEIN (GPO) SERINE PEPTIDASE"/>
    <property type="match status" value="1"/>
</dbReference>
<keyword evidence="3" id="KW-1185">Reference proteome</keyword>
<dbReference type="EnsemblPlants" id="Solyc04g074780.3.1">
    <property type="protein sequence ID" value="Solyc04g074780.3.1"/>
    <property type="gene ID" value="Solyc04g074780.3"/>
</dbReference>
<dbReference type="Gene3D" id="1.10.287.950">
    <property type="entry name" value="Methyl-accepting chemotaxis protein"/>
    <property type="match status" value="1"/>
</dbReference>
<keyword evidence="1" id="KW-0175">Coiled coil</keyword>
<organism evidence="2">
    <name type="scientific">Solanum lycopersicum</name>
    <name type="common">Tomato</name>
    <name type="synonym">Lycopersicon esculentum</name>
    <dbReference type="NCBI Taxonomy" id="4081"/>
    <lineage>
        <taxon>Eukaryota</taxon>
        <taxon>Viridiplantae</taxon>
        <taxon>Streptophyta</taxon>
        <taxon>Embryophyta</taxon>
        <taxon>Tracheophyta</taxon>
        <taxon>Spermatophyta</taxon>
        <taxon>Magnoliopsida</taxon>
        <taxon>eudicotyledons</taxon>
        <taxon>Gunneridae</taxon>
        <taxon>Pentapetalae</taxon>
        <taxon>asterids</taxon>
        <taxon>lamiids</taxon>
        <taxon>Solanales</taxon>
        <taxon>Solanaceae</taxon>
        <taxon>Solanoideae</taxon>
        <taxon>Solaneae</taxon>
        <taxon>Solanum</taxon>
        <taxon>Solanum subgen. Lycopersicon</taxon>
    </lineage>
</organism>
<reference evidence="2" key="1">
    <citation type="journal article" date="2012" name="Nature">
        <title>The tomato genome sequence provides insights into fleshy fruit evolution.</title>
        <authorList>
            <consortium name="Tomato Genome Consortium"/>
        </authorList>
    </citation>
    <scope>NUCLEOTIDE SEQUENCE [LARGE SCALE GENOMIC DNA]</scope>
    <source>
        <strain evidence="2">cv. Heinz 1706</strain>
    </source>
</reference>
<dbReference type="Proteomes" id="UP000004994">
    <property type="component" value="Chromosome 4"/>
</dbReference>
<evidence type="ECO:0000256" key="1">
    <source>
        <dbReference type="SAM" id="Coils"/>
    </source>
</evidence>
<protein>
    <submittedName>
        <fullName evidence="2">Uncharacterized protein</fullName>
    </submittedName>
</protein>
<name>A0A3Q7G7M0_SOLLC</name>
<dbReference type="STRING" id="4081.A0A3Q7G7M0"/>
<dbReference type="AlphaFoldDB" id="A0A3Q7G7M0"/>
<dbReference type="PANTHER" id="PTHR33735">
    <property type="entry name" value="EXPRESSED PROTEIN"/>
    <property type="match status" value="1"/>
</dbReference>
<accession>A0A3Q7G7M0</accession>
<evidence type="ECO:0000313" key="2">
    <source>
        <dbReference type="EnsemblPlants" id="Solyc04g074780.3.1"/>
    </source>
</evidence>
<dbReference type="PaxDb" id="4081-Solyc04g074780.2.1"/>
<dbReference type="InParanoid" id="A0A3Q7G7M0"/>
<reference evidence="2" key="2">
    <citation type="submission" date="2019-01" db="UniProtKB">
        <authorList>
            <consortium name="EnsemblPlants"/>
        </authorList>
    </citation>
    <scope>IDENTIFICATION</scope>
    <source>
        <strain evidence="2">cv. Heinz 1706</strain>
    </source>
</reference>
<dbReference type="OMA" id="HEAHVTH"/>
<proteinExistence type="predicted"/>
<dbReference type="Gramene" id="Solyc04g074780.3.1">
    <property type="protein sequence ID" value="Solyc04g074780.3.1"/>
    <property type="gene ID" value="Solyc04g074780.3"/>
</dbReference>